<dbReference type="EMBL" id="CAJGYO010000006">
    <property type="protein sequence ID" value="CAD6237448.1"/>
    <property type="molecule type" value="Genomic_DNA"/>
</dbReference>
<dbReference type="Pfam" id="PF00403">
    <property type="entry name" value="HMA"/>
    <property type="match status" value="1"/>
</dbReference>
<dbReference type="Gene3D" id="3.30.70.100">
    <property type="match status" value="1"/>
</dbReference>
<feature type="domain" description="HMA" evidence="1">
    <location>
        <begin position="1"/>
        <end position="63"/>
    </location>
</feature>
<evidence type="ECO:0000259" key="1">
    <source>
        <dbReference type="PROSITE" id="PS50846"/>
    </source>
</evidence>
<dbReference type="GO" id="GO:0046872">
    <property type="term" value="F:metal ion binding"/>
    <property type="evidence" value="ECO:0007669"/>
    <property type="project" value="InterPro"/>
</dbReference>
<reference evidence="2" key="1">
    <citation type="submission" date="2020-10" db="EMBL/GenBank/DDBJ databases">
        <authorList>
            <person name="Han B."/>
            <person name="Lu T."/>
            <person name="Zhao Q."/>
            <person name="Huang X."/>
            <person name="Zhao Y."/>
        </authorList>
    </citation>
    <scope>NUCLEOTIDE SEQUENCE</scope>
</reference>
<dbReference type="InterPro" id="IPR006121">
    <property type="entry name" value="HMA_dom"/>
</dbReference>
<name>A0A811P7R6_9POAL</name>
<dbReference type="PANTHER" id="PTHR46371">
    <property type="entry name" value="OS04G0464100 PROTEIN"/>
    <property type="match status" value="1"/>
</dbReference>
<dbReference type="OrthoDB" id="691258at2759"/>
<keyword evidence="4" id="KW-1185">Reference proteome</keyword>
<dbReference type="InterPro" id="IPR044296">
    <property type="entry name" value="HIPP46"/>
</dbReference>
<evidence type="ECO:0000313" key="2">
    <source>
        <dbReference type="EMBL" id="CAD6237448.1"/>
    </source>
</evidence>
<sequence length="93" mass="10277">MKIVLKVAITCKKCKTCVLGIASKVKGIKSLTYDDEKSTLTVVGDVDVVVIVEHLRKAKHPAEVSHKCYVYSFVTSFQSNSKIKIPLQEIPSI</sequence>
<comment type="caution">
    <text evidence="2">The sequence shown here is derived from an EMBL/GenBank/DDBJ whole genome shotgun (WGS) entry which is preliminary data.</text>
</comment>
<dbReference type="AlphaFoldDB" id="A0A811P7R6"/>
<dbReference type="InterPro" id="IPR036163">
    <property type="entry name" value="HMA_dom_sf"/>
</dbReference>
<gene>
    <name evidence="2" type="ORF">NCGR_LOCUS24967</name>
    <name evidence="3" type="ORF">NCGR_LOCUS24968</name>
</gene>
<dbReference type="EMBL" id="CAJGYO010000006">
    <property type="protein sequence ID" value="CAD6237450.1"/>
    <property type="molecule type" value="Genomic_DNA"/>
</dbReference>
<evidence type="ECO:0000313" key="4">
    <source>
        <dbReference type="Proteomes" id="UP000604825"/>
    </source>
</evidence>
<dbReference type="Proteomes" id="UP000604825">
    <property type="component" value="Unassembled WGS sequence"/>
</dbReference>
<protein>
    <recommendedName>
        <fullName evidence="1">HMA domain-containing protein</fullName>
    </recommendedName>
</protein>
<proteinExistence type="predicted"/>
<dbReference type="PROSITE" id="PS50846">
    <property type="entry name" value="HMA_2"/>
    <property type="match status" value="1"/>
</dbReference>
<dbReference type="SUPFAM" id="SSF55008">
    <property type="entry name" value="HMA, heavy metal-associated domain"/>
    <property type="match status" value="1"/>
</dbReference>
<organism evidence="2 4">
    <name type="scientific">Miscanthus lutarioriparius</name>
    <dbReference type="NCBI Taxonomy" id="422564"/>
    <lineage>
        <taxon>Eukaryota</taxon>
        <taxon>Viridiplantae</taxon>
        <taxon>Streptophyta</taxon>
        <taxon>Embryophyta</taxon>
        <taxon>Tracheophyta</taxon>
        <taxon>Spermatophyta</taxon>
        <taxon>Magnoliopsida</taxon>
        <taxon>Liliopsida</taxon>
        <taxon>Poales</taxon>
        <taxon>Poaceae</taxon>
        <taxon>PACMAD clade</taxon>
        <taxon>Panicoideae</taxon>
        <taxon>Andropogonodae</taxon>
        <taxon>Andropogoneae</taxon>
        <taxon>Saccharinae</taxon>
        <taxon>Miscanthus</taxon>
    </lineage>
</organism>
<evidence type="ECO:0000313" key="3">
    <source>
        <dbReference type="EMBL" id="CAD6237450.1"/>
    </source>
</evidence>
<accession>A0A811P7R6</accession>